<proteinExistence type="inferred from homology"/>
<dbReference type="GO" id="GO:0005085">
    <property type="term" value="F:guanyl-nucleotide exchange factor activity"/>
    <property type="evidence" value="ECO:0007669"/>
    <property type="project" value="TreeGrafter"/>
</dbReference>
<dbReference type="PANTHER" id="PTHR15837">
    <property type="entry name" value="RAN GUANINE NUCLEOTIDE RELEASE FACTOR"/>
    <property type="match status" value="1"/>
</dbReference>
<dbReference type="GO" id="GO:0031267">
    <property type="term" value="F:small GTPase binding"/>
    <property type="evidence" value="ECO:0007669"/>
    <property type="project" value="TreeGrafter"/>
</dbReference>
<name>A0A168Q2B1_ABSGL</name>
<dbReference type="EMBL" id="LT554082">
    <property type="protein sequence ID" value="SAM03386.1"/>
    <property type="molecule type" value="Genomic_DNA"/>
</dbReference>
<dbReference type="AlphaFoldDB" id="A0A168Q2B1"/>
<evidence type="ECO:0000256" key="3">
    <source>
        <dbReference type="ARBA" id="ARBA00022927"/>
    </source>
</evidence>
<dbReference type="Gene3D" id="3.40.1000.10">
    <property type="entry name" value="Mog1/PsbP, alpha/beta/alpha sandwich"/>
    <property type="match status" value="1"/>
</dbReference>
<dbReference type="FunCoup" id="A0A168Q2B1">
    <property type="interactions" value="462"/>
</dbReference>
<comment type="similarity">
    <text evidence="1">Belongs to the MOG1 family.</text>
</comment>
<gene>
    <name evidence="4" type="primary">ABSGL_09206.1 scaffold 10691</name>
</gene>
<dbReference type="SUPFAM" id="SSF55724">
    <property type="entry name" value="Mog1p/PsbP-like"/>
    <property type="match status" value="1"/>
</dbReference>
<evidence type="ECO:0000256" key="1">
    <source>
        <dbReference type="ARBA" id="ARBA00010307"/>
    </source>
</evidence>
<dbReference type="STRING" id="4829.A0A168Q2B1"/>
<keyword evidence="3" id="KW-0653">Protein transport</keyword>
<dbReference type="Proteomes" id="UP000078561">
    <property type="component" value="Unassembled WGS sequence"/>
</dbReference>
<dbReference type="Pfam" id="PF04603">
    <property type="entry name" value="Mog1"/>
    <property type="match status" value="1"/>
</dbReference>
<dbReference type="OMA" id="ECSSAWM"/>
<dbReference type="InterPro" id="IPR007681">
    <property type="entry name" value="Mog1"/>
</dbReference>
<dbReference type="GO" id="GO:0006606">
    <property type="term" value="P:protein import into nucleus"/>
    <property type="evidence" value="ECO:0007669"/>
    <property type="project" value="TreeGrafter"/>
</dbReference>
<evidence type="ECO:0000313" key="5">
    <source>
        <dbReference type="Proteomes" id="UP000078561"/>
    </source>
</evidence>
<evidence type="ECO:0000256" key="2">
    <source>
        <dbReference type="ARBA" id="ARBA00022448"/>
    </source>
</evidence>
<keyword evidence="5" id="KW-1185">Reference proteome</keyword>
<reference evidence="4" key="1">
    <citation type="submission" date="2016-04" db="EMBL/GenBank/DDBJ databases">
        <authorList>
            <person name="Evans L.H."/>
            <person name="Alamgir A."/>
            <person name="Owens N."/>
            <person name="Weber N.D."/>
            <person name="Virtaneva K."/>
            <person name="Barbian K."/>
            <person name="Babar A."/>
            <person name="Rosenke K."/>
        </authorList>
    </citation>
    <scope>NUCLEOTIDE SEQUENCE [LARGE SCALE GENOMIC DNA]</scope>
    <source>
        <strain evidence="4">CBS 101.48</strain>
    </source>
</reference>
<evidence type="ECO:0008006" key="6">
    <source>
        <dbReference type="Google" id="ProtNLM"/>
    </source>
</evidence>
<evidence type="ECO:0000313" key="4">
    <source>
        <dbReference type="EMBL" id="SAM03386.1"/>
    </source>
</evidence>
<dbReference type="GO" id="GO:0005634">
    <property type="term" value="C:nucleus"/>
    <property type="evidence" value="ECO:0007669"/>
    <property type="project" value="TreeGrafter"/>
</dbReference>
<dbReference type="PANTHER" id="PTHR15837:SF0">
    <property type="entry name" value="RAN GUANINE NUCLEOTIDE RELEASE FACTOR"/>
    <property type="match status" value="1"/>
</dbReference>
<protein>
    <recommendedName>
        <fullName evidence="6">Ran guanine nucleotide release factor</fullName>
    </recommendedName>
</protein>
<dbReference type="InterPro" id="IPR016123">
    <property type="entry name" value="Mog1/PsbP_a/b/a-sand"/>
</dbReference>
<keyword evidence="2" id="KW-0813">Transport</keyword>
<dbReference type="OrthoDB" id="10255285at2759"/>
<sequence length="188" mass="20918">MNKQGLFGGAIYTTIKSSYVDASDLRQIPDNQEVFLDMNTQQSLIIELLEKVEHLNEDCAKFHFEQIAEQNNATSYSIKSIEHASVDVAAPKLPLDTTIYFVRGIQNVAKFNEEAVNHVELVMAVVRLEKVETDLIISLNAPIQVAPTSSEMKDVNLVEPAAPIARIVDEIKLVVQGLEIHDWGLFGV</sequence>
<organism evidence="4">
    <name type="scientific">Absidia glauca</name>
    <name type="common">Pin mould</name>
    <dbReference type="NCBI Taxonomy" id="4829"/>
    <lineage>
        <taxon>Eukaryota</taxon>
        <taxon>Fungi</taxon>
        <taxon>Fungi incertae sedis</taxon>
        <taxon>Mucoromycota</taxon>
        <taxon>Mucoromycotina</taxon>
        <taxon>Mucoromycetes</taxon>
        <taxon>Mucorales</taxon>
        <taxon>Cunninghamellaceae</taxon>
        <taxon>Absidia</taxon>
    </lineage>
</organism>
<accession>A0A168Q2B1</accession>
<dbReference type="InParanoid" id="A0A168Q2B1"/>